<dbReference type="Proteomes" id="UP000663842">
    <property type="component" value="Unassembled WGS sequence"/>
</dbReference>
<dbReference type="GO" id="GO:0015074">
    <property type="term" value="P:DNA integration"/>
    <property type="evidence" value="ECO:0007669"/>
    <property type="project" value="InterPro"/>
</dbReference>
<dbReference type="AlphaFoldDB" id="A0A819HW73"/>
<reference evidence="2" key="1">
    <citation type="submission" date="2021-02" db="EMBL/GenBank/DDBJ databases">
        <authorList>
            <person name="Nowell W R."/>
        </authorList>
    </citation>
    <scope>NUCLEOTIDE SEQUENCE</scope>
</reference>
<dbReference type="Pfam" id="PF17921">
    <property type="entry name" value="Integrase_H2C2"/>
    <property type="match status" value="1"/>
</dbReference>
<dbReference type="InterPro" id="IPR041588">
    <property type="entry name" value="Integrase_H2C2"/>
</dbReference>
<evidence type="ECO:0000313" key="2">
    <source>
        <dbReference type="EMBL" id="CAF3909803.1"/>
    </source>
</evidence>
<dbReference type="InterPro" id="IPR036397">
    <property type="entry name" value="RNaseH_sf"/>
</dbReference>
<dbReference type="Gene3D" id="3.30.420.10">
    <property type="entry name" value="Ribonuclease H-like superfamily/Ribonuclease H"/>
    <property type="match status" value="1"/>
</dbReference>
<dbReference type="SUPFAM" id="SSF53098">
    <property type="entry name" value="Ribonuclease H-like"/>
    <property type="match status" value="1"/>
</dbReference>
<comment type="caution">
    <text evidence="2">The sequence shown here is derived from an EMBL/GenBank/DDBJ whole genome shotgun (WGS) entry which is preliminary data.</text>
</comment>
<protein>
    <recommendedName>
        <fullName evidence="1">Integrase catalytic domain-containing protein</fullName>
    </recommendedName>
</protein>
<evidence type="ECO:0000259" key="1">
    <source>
        <dbReference type="PROSITE" id="PS50994"/>
    </source>
</evidence>
<dbReference type="InterPro" id="IPR012337">
    <property type="entry name" value="RNaseH-like_sf"/>
</dbReference>
<organism evidence="2 3">
    <name type="scientific">Rotaria magnacalcarata</name>
    <dbReference type="NCBI Taxonomy" id="392030"/>
    <lineage>
        <taxon>Eukaryota</taxon>
        <taxon>Metazoa</taxon>
        <taxon>Spiralia</taxon>
        <taxon>Gnathifera</taxon>
        <taxon>Rotifera</taxon>
        <taxon>Eurotatoria</taxon>
        <taxon>Bdelloidea</taxon>
        <taxon>Philodinida</taxon>
        <taxon>Philodinidae</taxon>
        <taxon>Rotaria</taxon>
    </lineage>
</organism>
<feature type="domain" description="Integrase catalytic" evidence="1">
    <location>
        <begin position="149"/>
        <end position="316"/>
    </location>
</feature>
<sequence>MNSVSTSDDICRKQYYKEVDEYIKSIISKFREKTVITQVMHDRIIECLTNNNSSSYNARFISWCRTTFVIQNTGAKFLLYDSKTKKAVLIYESMYNVYKHTHIETAHAERDKCLDSLSLNYSWYNRKLLQLFIKNCSACQKRKPIVKPMLSKPIIALEFMARVQMDLIDMRTRPDAMSDRKVYRWILQLKDHFTKFCWAKPLEHKESHEVYNCIREIFFMFGAPAILQSDNEREFVNELINSLQVDFPVHGRPRHPQSQGLIERTNAILTDALGKLMEDNSSNHWSLGLPCVIFRINIRSTHTTRKTPYQLVFGQNPRTNMSDEHGHGTVVFRKSKCL</sequence>
<evidence type="ECO:0000313" key="3">
    <source>
        <dbReference type="Proteomes" id="UP000663842"/>
    </source>
</evidence>
<accession>A0A819HW73</accession>
<dbReference type="InterPro" id="IPR001584">
    <property type="entry name" value="Integrase_cat-core"/>
</dbReference>
<name>A0A819HW73_9BILA</name>
<dbReference type="GO" id="GO:0003676">
    <property type="term" value="F:nucleic acid binding"/>
    <property type="evidence" value="ECO:0007669"/>
    <property type="project" value="InterPro"/>
</dbReference>
<dbReference type="PROSITE" id="PS50994">
    <property type="entry name" value="INTEGRASE"/>
    <property type="match status" value="1"/>
</dbReference>
<gene>
    <name evidence="2" type="ORF">UXM345_LOCUS11009</name>
</gene>
<dbReference type="EMBL" id="CAJOBF010001075">
    <property type="protein sequence ID" value="CAF3909803.1"/>
    <property type="molecule type" value="Genomic_DNA"/>
</dbReference>
<dbReference type="PANTHER" id="PTHR37984">
    <property type="entry name" value="PROTEIN CBG26694"/>
    <property type="match status" value="1"/>
</dbReference>
<dbReference type="PANTHER" id="PTHR37984:SF5">
    <property type="entry name" value="PROTEIN NYNRIN-LIKE"/>
    <property type="match status" value="1"/>
</dbReference>
<proteinExistence type="predicted"/>
<dbReference type="InterPro" id="IPR050951">
    <property type="entry name" value="Retrovirus_Pol_polyprotein"/>
</dbReference>